<protein>
    <recommendedName>
        <fullName evidence="4">Aminotransferase</fullName>
        <ecNumber evidence="4">2.6.1.-</ecNumber>
    </recommendedName>
</protein>
<evidence type="ECO:0000256" key="4">
    <source>
        <dbReference type="RuleBase" id="RU000481"/>
    </source>
</evidence>
<feature type="domain" description="Aminotransferase class I/classII large" evidence="5">
    <location>
        <begin position="168"/>
        <end position="321"/>
    </location>
</feature>
<evidence type="ECO:0000256" key="1">
    <source>
        <dbReference type="ARBA" id="ARBA00022576"/>
    </source>
</evidence>
<keyword evidence="2 4" id="KW-0808">Transferase</keyword>
<dbReference type="Gene3D" id="3.90.1150.10">
    <property type="entry name" value="Aspartate Aminotransferase, domain 1"/>
    <property type="match status" value="1"/>
</dbReference>
<dbReference type="Gene3D" id="3.40.640.10">
    <property type="entry name" value="Type I PLP-dependent aspartate aminotransferase-like (Major domain)"/>
    <property type="match status" value="1"/>
</dbReference>
<organism evidence="6 7">
    <name type="scientific">Solirubrobacter phytolaccae</name>
    <dbReference type="NCBI Taxonomy" id="1404360"/>
    <lineage>
        <taxon>Bacteria</taxon>
        <taxon>Bacillati</taxon>
        <taxon>Actinomycetota</taxon>
        <taxon>Thermoleophilia</taxon>
        <taxon>Solirubrobacterales</taxon>
        <taxon>Solirubrobacteraceae</taxon>
        <taxon>Solirubrobacter</taxon>
    </lineage>
</organism>
<dbReference type="PANTHER" id="PTHR43643">
    <property type="entry name" value="HISTIDINOL-PHOSPHATE AMINOTRANSFERASE 2"/>
    <property type="match status" value="1"/>
</dbReference>
<reference evidence="6" key="1">
    <citation type="submission" date="2022-10" db="EMBL/GenBank/DDBJ databases">
        <title>The WGS of Solirubrobacter phytolaccae KCTC 29190.</title>
        <authorList>
            <person name="Jiang Z."/>
        </authorList>
    </citation>
    <scope>NUCLEOTIDE SEQUENCE</scope>
    <source>
        <strain evidence="6">KCTC 29190</strain>
    </source>
</reference>
<evidence type="ECO:0000259" key="5">
    <source>
        <dbReference type="Pfam" id="PF00155"/>
    </source>
</evidence>
<evidence type="ECO:0000256" key="3">
    <source>
        <dbReference type="ARBA" id="ARBA00022898"/>
    </source>
</evidence>
<dbReference type="CDD" id="cd00609">
    <property type="entry name" value="AAT_like"/>
    <property type="match status" value="1"/>
</dbReference>
<keyword evidence="3" id="KW-0663">Pyridoxal phosphate</keyword>
<evidence type="ECO:0000313" key="7">
    <source>
        <dbReference type="Proteomes" id="UP001147653"/>
    </source>
</evidence>
<dbReference type="InterPro" id="IPR050106">
    <property type="entry name" value="HistidinolP_aminotransfase"/>
</dbReference>
<keyword evidence="7" id="KW-1185">Reference proteome</keyword>
<dbReference type="GO" id="GO:0008483">
    <property type="term" value="F:transaminase activity"/>
    <property type="evidence" value="ECO:0007669"/>
    <property type="project" value="UniProtKB-KW"/>
</dbReference>
<comment type="similarity">
    <text evidence="4">Belongs to the class-I pyridoxal-phosphate-dependent aminotransferase family.</text>
</comment>
<accession>A0A9X3N9P1</accession>
<dbReference type="InterPro" id="IPR015422">
    <property type="entry name" value="PyrdxlP-dep_Trfase_small"/>
</dbReference>
<proteinExistence type="inferred from homology"/>
<dbReference type="PROSITE" id="PS00105">
    <property type="entry name" value="AA_TRANSFER_CLASS_1"/>
    <property type="match status" value="1"/>
</dbReference>
<dbReference type="InterPro" id="IPR015424">
    <property type="entry name" value="PyrdxlP-dep_Trfase"/>
</dbReference>
<dbReference type="Proteomes" id="UP001147653">
    <property type="component" value="Unassembled WGS sequence"/>
</dbReference>
<dbReference type="RefSeq" id="WP_270026931.1">
    <property type="nucleotide sequence ID" value="NZ_JAPDDP010000038.1"/>
</dbReference>
<evidence type="ECO:0000313" key="6">
    <source>
        <dbReference type="EMBL" id="MDA0182560.1"/>
    </source>
</evidence>
<dbReference type="InterPro" id="IPR015421">
    <property type="entry name" value="PyrdxlP-dep_Trfase_major"/>
</dbReference>
<keyword evidence="1 4" id="KW-0032">Aminotransferase</keyword>
<evidence type="ECO:0000256" key="2">
    <source>
        <dbReference type="ARBA" id="ARBA00022679"/>
    </source>
</evidence>
<sequence>MRKLFGYYRQFDELSPDEVSAELRARRDDERARDVVEQPALDLSGAAWHGPPHPEIVNAATFALRRAVNEYPDVGPLRQAIAASHDVDPARVVVGHGASELLRAAVRAVATGEVALVWPGWQWLPALVEEAGARPVPVERAEPGRTTVLTRPADPTGAVAALEPGDDWLIVDEALADFLPGGAEIVDHPRVIQVRSFSKAHAMAGFRVGYAIVGTGVELPLAPVLGVGAAAVAGALWAVENGAPGVARRREQVERERARLVDALGPRVVDGVGPYVWLEANAEALAAARIYVAPGSAWGSDRHVRVTLRDEAATTRLLAALGAA</sequence>
<gene>
    <name evidence="6" type="ORF">OJ997_19780</name>
</gene>
<name>A0A9X3N9P1_9ACTN</name>
<comment type="caution">
    <text evidence="6">The sequence shown here is derived from an EMBL/GenBank/DDBJ whole genome shotgun (WGS) entry which is preliminary data.</text>
</comment>
<dbReference type="EC" id="2.6.1.-" evidence="4"/>
<dbReference type="Pfam" id="PF00155">
    <property type="entry name" value="Aminotran_1_2"/>
    <property type="match status" value="1"/>
</dbReference>
<dbReference type="EMBL" id="JAPDDP010000038">
    <property type="protein sequence ID" value="MDA0182560.1"/>
    <property type="molecule type" value="Genomic_DNA"/>
</dbReference>
<dbReference type="GO" id="GO:0030170">
    <property type="term" value="F:pyridoxal phosphate binding"/>
    <property type="evidence" value="ECO:0007669"/>
    <property type="project" value="InterPro"/>
</dbReference>
<dbReference type="PANTHER" id="PTHR43643:SF3">
    <property type="entry name" value="HISTIDINOL-PHOSPHATE AMINOTRANSFERASE"/>
    <property type="match status" value="1"/>
</dbReference>
<dbReference type="SUPFAM" id="SSF53383">
    <property type="entry name" value="PLP-dependent transferases"/>
    <property type="match status" value="1"/>
</dbReference>
<dbReference type="InterPro" id="IPR004838">
    <property type="entry name" value="NHTrfase_class1_PyrdxlP-BS"/>
</dbReference>
<dbReference type="InterPro" id="IPR004839">
    <property type="entry name" value="Aminotransferase_I/II_large"/>
</dbReference>
<dbReference type="AlphaFoldDB" id="A0A9X3N9P1"/>
<comment type="cofactor">
    <cofactor evidence="4">
        <name>pyridoxal 5'-phosphate</name>
        <dbReference type="ChEBI" id="CHEBI:597326"/>
    </cofactor>
</comment>